<comment type="subcellular location">
    <subcellularLocation>
        <location evidence="1">Cell membrane</location>
        <topology evidence="1">Multi-pass membrane protein</topology>
    </subcellularLocation>
</comment>
<reference evidence="10 11" key="1">
    <citation type="submission" date="2024-01" db="EMBL/GenBank/DDBJ databases">
        <title>Genome insights into Plantactinospora sonchi sp. nov.</title>
        <authorList>
            <person name="Wang L."/>
        </authorList>
    </citation>
    <scope>NUCLEOTIDE SEQUENCE [LARGE SCALE GENOMIC DNA]</scope>
    <source>
        <strain evidence="10 11">NEAU-QY2</strain>
    </source>
</reference>
<name>A0ABU7RP00_9ACTN</name>
<comment type="similarity">
    <text evidence="6">Belongs to the YccS/YhfK family.</text>
</comment>
<dbReference type="PANTHER" id="PTHR30509:SF9">
    <property type="entry name" value="MULTIDRUG RESISTANCE PROTEIN MDTO"/>
    <property type="match status" value="1"/>
</dbReference>
<keyword evidence="5 8" id="KW-0472">Membrane</keyword>
<evidence type="ECO:0000259" key="9">
    <source>
        <dbReference type="Pfam" id="PF13515"/>
    </source>
</evidence>
<feature type="compositionally biased region" description="Basic and acidic residues" evidence="7">
    <location>
        <begin position="723"/>
        <end position="748"/>
    </location>
</feature>
<feature type="transmembrane region" description="Helical" evidence="8">
    <location>
        <begin position="147"/>
        <end position="165"/>
    </location>
</feature>
<sequence>MTRIGVLRWLRRRDPGYDVLRRGLRLTVVAAAGLFGGTYGLGDPLLGLYTLFSAIATGLISQLPGGPAQRIRALAVALPVALALVTLGSLLAVNTWAAASGMLVVGFVVAFASAGGPRILGLATGLQLFYIASSFPPYQPGALPSRLGGVALGIVLLILAERVLWPEPGPAGYRDRLAEASGTLADYLDLVAELPSGDPVDDAELTRRRAAASRAVAGVSLARFPPTQRPASAGARDRALRHGVILIAQILAQADRLRARSTGIHDEELTRLLRRVAHLMHSAAGALAGATAPVGEAELARLAAQIQHGYDHPPIERTDPARTVHLLRIDAIALRLADSVRTFGLTTRIADGLKPPPEPGPDDLFYARRSAVSLYWQQLQLHLTTRSVYLQGALRVAVALTVARVVAGFLNLNHGFWVLLAILTLMRTSAVDTRKALRSVLLGTLLGAAVGTLLLTAAHVPELILVALPVMMVLTFAIGPLLPQLWGQALFTVLFVLVFVEVGPANLEIAGARLLDVAIGAAVGVLAGVLLWPKGGSGEVRRSVAQYLEMSASTAEGVVARLAGRSVDVDVSWRRLVLAEASFLQYQSERHDRWLPPVDWMAAVVAANYLHLGALFRLRRGAAGRLTRVAGAADRLEEYAGRIRRGYVDLAHQLHAGHLRRRVPAPAPPDDFTDEVQAVLDAGEPPSAVLNLVDVEVWLYGAGDNLDRIQPAPEEFPAADNSPAHERSRADAHAPADEHRRLRGRWDD</sequence>
<gene>
    <name evidence="10" type="ORF">V1633_07010</name>
</gene>
<feature type="transmembrane region" description="Helical" evidence="8">
    <location>
        <begin position="20"/>
        <end position="40"/>
    </location>
</feature>
<dbReference type="RefSeq" id="WP_331213365.1">
    <property type="nucleotide sequence ID" value="NZ_JAZGQK010000006.1"/>
</dbReference>
<evidence type="ECO:0000256" key="5">
    <source>
        <dbReference type="ARBA" id="ARBA00023136"/>
    </source>
</evidence>
<evidence type="ECO:0000256" key="2">
    <source>
        <dbReference type="ARBA" id="ARBA00022475"/>
    </source>
</evidence>
<feature type="transmembrane region" description="Helical" evidence="8">
    <location>
        <begin position="71"/>
        <end position="90"/>
    </location>
</feature>
<keyword evidence="11" id="KW-1185">Reference proteome</keyword>
<keyword evidence="4 8" id="KW-1133">Transmembrane helix</keyword>
<evidence type="ECO:0000256" key="8">
    <source>
        <dbReference type="SAM" id="Phobius"/>
    </source>
</evidence>
<evidence type="ECO:0000313" key="11">
    <source>
        <dbReference type="Proteomes" id="UP001332243"/>
    </source>
</evidence>
<dbReference type="InterPro" id="IPR049453">
    <property type="entry name" value="Memb_transporter_dom"/>
</dbReference>
<dbReference type="Pfam" id="PF13515">
    <property type="entry name" value="FUSC_2"/>
    <property type="match status" value="1"/>
</dbReference>
<comment type="caution">
    <text evidence="10">The sequence shown here is derived from an EMBL/GenBank/DDBJ whole genome shotgun (WGS) entry which is preliminary data.</text>
</comment>
<dbReference type="Proteomes" id="UP001332243">
    <property type="component" value="Unassembled WGS sequence"/>
</dbReference>
<feature type="transmembrane region" description="Helical" evidence="8">
    <location>
        <begin position="488"/>
        <end position="507"/>
    </location>
</feature>
<feature type="transmembrane region" description="Helical" evidence="8">
    <location>
        <begin position="396"/>
        <end position="424"/>
    </location>
</feature>
<feature type="transmembrane region" description="Helical" evidence="8">
    <location>
        <begin position="514"/>
        <end position="532"/>
    </location>
</feature>
<feature type="transmembrane region" description="Helical" evidence="8">
    <location>
        <begin position="96"/>
        <end position="112"/>
    </location>
</feature>
<evidence type="ECO:0000256" key="7">
    <source>
        <dbReference type="SAM" id="MobiDB-lite"/>
    </source>
</evidence>
<evidence type="ECO:0000256" key="6">
    <source>
        <dbReference type="ARBA" id="ARBA00043993"/>
    </source>
</evidence>
<evidence type="ECO:0000256" key="3">
    <source>
        <dbReference type="ARBA" id="ARBA00022692"/>
    </source>
</evidence>
<keyword evidence="3 8" id="KW-0812">Transmembrane</keyword>
<evidence type="ECO:0000256" key="4">
    <source>
        <dbReference type="ARBA" id="ARBA00022989"/>
    </source>
</evidence>
<proteinExistence type="inferred from homology"/>
<evidence type="ECO:0000256" key="1">
    <source>
        <dbReference type="ARBA" id="ARBA00004651"/>
    </source>
</evidence>
<dbReference type="EMBL" id="JAZGQK010000006">
    <property type="protein sequence ID" value="MEE6258240.1"/>
    <property type="molecule type" value="Genomic_DNA"/>
</dbReference>
<protein>
    <submittedName>
        <fullName evidence="10">FUSC family protein</fullName>
    </submittedName>
</protein>
<organism evidence="10 11">
    <name type="scientific">Plantactinospora sonchi</name>
    <dbReference type="NCBI Taxonomy" id="1544735"/>
    <lineage>
        <taxon>Bacteria</taxon>
        <taxon>Bacillati</taxon>
        <taxon>Actinomycetota</taxon>
        <taxon>Actinomycetes</taxon>
        <taxon>Micromonosporales</taxon>
        <taxon>Micromonosporaceae</taxon>
        <taxon>Plantactinospora</taxon>
    </lineage>
</organism>
<feature type="region of interest" description="Disordered" evidence="7">
    <location>
        <begin position="710"/>
        <end position="748"/>
    </location>
</feature>
<accession>A0ABU7RP00</accession>
<evidence type="ECO:0000313" key="10">
    <source>
        <dbReference type="EMBL" id="MEE6258240.1"/>
    </source>
</evidence>
<feature type="domain" description="Integral membrane bound transporter" evidence="9">
    <location>
        <begin position="405"/>
        <end position="526"/>
    </location>
</feature>
<keyword evidence="2" id="KW-1003">Cell membrane</keyword>
<feature type="transmembrane region" description="Helical" evidence="8">
    <location>
        <begin position="436"/>
        <end position="456"/>
    </location>
</feature>
<dbReference type="PANTHER" id="PTHR30509">
    <property type="entry name" value="P-HYDROXYBENZOIC ACID EFFLUX PUMP SUBUNIT-RELATED"/>
    <property type="match status" value="1"/>
</dbReference>
<feature type="transmembrane region" description="Helical" evidence="8">
    <location>
        <begin position="463"/>
        <end position="482"/>
    </location>
</feature>